<keyword evidence="4" id="KW-1185">Reference proteome</keyword>
<feature type="domain" description="TRAP C4-dicarboxylate transport system permease DctM subunit" evidence="2">
    <location>
        <begin position="613"/>
        <end position="769"/>
    </location>
</feature>
<protein>
    <submittedName>
        <fullName evidence="3">C4-dicarboxylate ABC transporter permease</fullName>
    </submittedName>
</protein>
<proteinExistence type="predicted"/>
<reference evidence="3 4" key="1">
    <citation type="journal article" date="2015" name="ISME J.">
        <title>Elemental sulfur and acetate can support life of a novel strictly anaerobic haloarchaeon.</title>
        <authorList>
            <person name="Sorokin D.Y."/>
            <person name="Kublanov I.V."/>
            <person name="Gavrilov S.N."/>
            <person name="Rojo D."/>
            <person name="Roman P."/>
            <person name="Golyshin P.N."/>
            <person name="Slepak V.Z."/>
            <person name="Smedile F."/>
            <person name="Ferrer M."/>
            <person name="Messina E."/>
            <person name="La Cono V."/>
            <person name="Yakimov M.M."/>
        </authorList>
    </citation>
    <scope>NUCLEOTIDE SEQUENCE [LARGE SCALE GENOMIC DNA]</scope>
    <source>
        <strain evidence="3 4">HSR2</strain>
    </source>
</reference>
<feature type="transmembrane region" description="Helical" evidence="1">
    <location>
        <begin position="857"/>
        <end position="880"/>
    </location>
</feature>
<dbReference type="PATRIC" id="fig|1604004.4.peg.660"/>
<dbReference type="InterPro" id="IPR010656">
    <property type="entry name" value="DctM"/>
</dbReference>
<keyword evidence="1" id="KW-1133">Transmembrane helix</keyword>
<feature type="transmembrane region" description="Helical" evidence="1">
    <location>
        <begin position="30"/>
        <end position="50"/>
    </location>
</feature>
<dbReference type="InterPro" id="IPR011853">
    <property type="entry name" value="TRAP_DctM-Dct_fused"/>
</dbReference>
<feature type="transmembrane region" description="Helical" evidence="1">
    <location>
        <begin position="195"/>
        <end position="224"/>
    </location>
</feature>
<gene>
    <name evidence="3" type="ORF">HLASF_0631</name>
</gene>
<dbReference type="NCBIfam" id="TIGR02123">
    <property type="entry name" value="TRAP_fused"/>
    <property type="match status" value="1"/>
</dbReference>
<dbReference type="Proteomes" id="UP000069906">
    <property type="component" value="Chromosome"/>
</dbReference>
<feature type="transmembrane region" description="Helical" evidence="1">
    <location>
        <begin position="683"/>
        <end position="705"/>
    </location>
</feature>
<dbReference type="PANTHER" id="PTHR43849">
    <property type="entry name" value="BLL3936 PROTEIN"/>
    <property type="match status" value="1"/>
</dbReference>
<feature type="transmembrane region" description="Helical" evidence="1">
    <location>
        <begin position="503"/>
        <end position="527"/>
    </location>
</feature>
<feature type="transmembrane region" description="Helical" evidence="1">
    <location>
        <begin position="335"/>
        <end position="359"/>
    </location>
</feature>
<dbReference type="RefSeq" id="WP_050047926.1">
    <property type="nucleotide sequence ID" value="NZ_CP008874.1"/>
</dbReference>
<feature type="transmembrane region" description="Helical" evidence="1">
    <location>
        <begin position="789"/>
        <end position="814"/>
    </location>
</feature>
<evidence type="ECO:0000313" key="3">
    <source>
        <dbReference type="EMBL" id="AKH97127.1"/>
    </source>
</evidence>
<feature type="transmembrane region" description="Helical" evidence="1">
    <location>
        <begin position="746"/>
        <end position="769"/>
    </location>
</feature>
<keyword evidence="1" id="KW-0472">Membrane</keyword>
<dbReference type="AlphaFoldDB" id="A0A0F7P8P0"/>
<feature type="transmembrane region" description="Helical" evidence="1">
    <location>
        <begin position="826"/>
        <end position="845"/>
    </location>
</feature>
<dbReference type="PANTHER" id="PTHR43849:SF2">
    <property type="entry name" value="BLL3936 PROTEIN"/>
    <property type="match status" value="1"/>
</dbReference>
<evidence type="ECO:0000256" key="1">
    <source>
        <dbReference type="SAM" id="Phobius"/>
    </source>
</evidence>
<feature type="transmembrane region" description="Helical" evidence="1">
    <location>
        <begin position="450"/>
        <end position="472"/>
    </location>
</feature>
<feature type="transmembrane region" description="Helical" evidence="1">
    <location>
        <begin position="70"/>
        <end position="93"/>
    </location>
</feature>
<dbReference type="KEGG" id="hsu:HLASF_0631"/>
<feature type="transmembrane region" description="Helical" evidence="1">
    <location>
        <begin position="478"/>
        <end position="496"/>
    </location>
</feature>
<feature type="transmembrane region" description="Helical" evidence="1">
    <location>
        <begin position="231"/>
        <end position="250"/>
    </location>
</feature>
<sequence>MNESTDEQIDDETDTDELLREVEKKRSLQGWTAVLVAVVGIAFSAFQLWLAARSFQFEFTVPLFGTVELFSLQLLQANAVHVAFAFVLTFFLFPTTKGTGPIAGQFARIVPAATAQFGSDSPIVSVLERLRAVVRWAAVDHDGDRVTPVDILFSGLIMLTPVYMITQFDEIRSMRVRGLTAGRPLQEIVPMTDPIVSAISAIGIPLDETSFAFVLAAIGVLLVLEATRRALGWLLTGLVTLFILYARWGYLIPRDSIIGSLSIPPTRWASIFRDLWFNTEAGVFGVPVTVSLRFIYIFILFGAFLEMSGAGKWFIDFAYSLTGSKRGGPAKSSVVASGFMGMLSGSSIANTVTTGAFTIPLMKRSGYSPSFSGAVESSASSGGQILPPVMGAAAFLIVEFTQTPYAEVIVAAAIPAIAFFFGMWVMVHLEAVEHDIGGVPKSSLSKPMDILKSGWFYLVPIGLLLYFLVIVRLSVARAGWYTIIALIALVAFLAAYTKRNRTILVGSILALFLAQFSLLTTTGVGIVGAIETLVSGGTVPGGVPPSAAIEGALGELGIFVVVVSLALLLVRPDSRSDVLELDDQVGESAQTGARLLGRPEMAANPAYRVVSFVLKSMDDGARTATTVVVSVAAAGIIPGVISVSGLGPNLTALILAVSGESLLGLLLLSGIAAIIFGMGMPTTVMYIILVSMLGTAIEEFGVALVAAHLFILYWGLMADVTPPVAVAAFAGAGVAKADEFTTAIKAFLLSLNKLLVPFAFVFSQGILLMRPTENGVRMMNLSDITDVGFILPEVIVPVVGLFAGVYALGVTIIGYQYAEVEGLERALFAIASVFLTVPELFLLPTEGLLGAFVAVDLSGFAVTFPVRIVGFAILAGLTVLNRRQYEGGDAGVPGASAA</sequence>
<feature type="transmembrane region" description="Helical" evidence="1">
    <location>
        <begin position="624"/>
        <end position="646"/>
    </location>
</feature>
<feature type="domain" description="TRAP C4-dicarboxylate transport system permease DctM subunit" evidence="2">
    <location>
        <begin position="218"/>
        <end position="533"/>
    </location>
</feature>
<feature type="transmembrane region" description="Helical" evidence="1">
    <location>
        <begin position="711"/>
        <end position="734"/>
    </location>
</feature>
<feature type="transmembrane region" description="Helical" evidence="1">
    <location>
        <begin position="408"/>
        <end position="429"/>
    </location>
</feature>
<feature type="transmembrane region" description="Helical" evidence="1">
    <location>
        <begin position="547"/>
        <end position="570"/>
    </location>
</feature>
<dbReference type="OrthoDB" id="371890at2157"/>
<feature type="transmembrane region" description="Helical" evidence="1">
    <location>
        <begin position="652"/>
        <end position="676"/>
    </location>
</feature>
<accession>A0A0F7P8P0</accession>
<keyword evidence="1" id="KW-0812">Transmembrane</keyword>
<evidence type="ECO:0000259" key="2">
    <source>
        <dbReference type="Pfam" id="PF06808"/>
    </source>
</evidence>
<dbReference type="Pfam" id="PF06808">
    <property type="entry name" value="DctM"/>
    <property type="match status" value="2"/>
</dbReference>
<dbReference type="EMBL" id="CP008874">
    <property type="protein sequence ID" value="AKH97127.1"/>
    <property type="molecule type" value="Genomic_DNA"/>
</dbReference>
<feature type="transmembrane region" description="Helical" evidence="1">
    <location>
        <begin position="294"/>
        <end position="315"/>
    </location>
</feature>
<dbReference type="HOGENOM" id="CLU_007041_0_0_2"/>
<name>A0A0F7P8P0_9EURY</name>
<feature type="transmembrane region" description="Helical" evidence="1">
    <location>
        <begin position="151"/>
        <end position="168"/>
    </location>
</feature>
<organism evidence="3 4">
    <name type="scientific">Halanaeroarchaeum sulfurireducens</name>
    <dbReference type="NCBI Taxonomy" id="1604004"/>
    <lineage>
        <taxon>Archaea</taxon>
        <taxon>Methanobacteriati</taxon>
        <taxon>Methanobacteriota</taxon>
        <taxon>Stenosarchaea group</taxon>
        <taxon>Halobacteria</taxon>
        <taxon>Halobacteriales</taxon>
        <taxon>Halobacteriaceae</taxon>
        <taxon>Halanaeroarchaeum</taxon>
    </lineage>
</organism>
<evidence type="ECO:0000313" key="4">
    <source>
        <dbReference type="Proteomes" id="UP000069906"/>
    </source>
</evidence>
<dbReference type="GeneID" id="25158823"/>